<dbReference type="Proteomes" id="UP000322110">
    <property type="component" value="Unassembled WGS sequence"/>
</dbReference>
<dbReference type="SUPFAM" id="SSF53850">
    <property type="entry name" value="Periplasmic binding protein-like II"/>
    <property type="match status" value="1"/>
</dbReference>
<name>A0A5B2TIS3_9PROT</name>
<dbReference type="AlphaFoldDB" id="A0A5B2TIS3"/>
<accession>A0A5B2TIS3</accession>
<dbReference type="InterPro" id="IPR005064">
    <property type="entry name" value="BUG"/>
</dbReference>
<dbReference type="OrthoDB" id="7259884at2"/>
<evidence type="ECO:0000256" key="1">
    <source>
        <dbReference type="ARBA" id="ARBA00006987"/>
    </source>
</evidence>
<dbReference type="PROSITE" id="PS51318">
    <property type="entry name" value="TAT"/>
    <property type="match status" value="1"/>
</dbReference>
<dbReference type="EMBL" id="VUKA01000001">
    <property type="protein sequence ID" value="KAA2214382.1"/>
    <property type="molecule type" value="Genomic_DNA"/>
</dbReference>
<evidence type="ECO:0000313" key="4">
    <source>
        <dbReference type="Proteomes" id="UP000322110"/>
    </source>
</evidence>
<sequence>MTSDKSHTLQSGPQEMFMTLRRRTLLSAAALLPAASGLLSRPAWSAAPGEWPARPVRFIVPFAPAGTTDIAARILAARLQQRLGQAFPIENRAGAGGNIGSDAVAKADPDGYTILMQTVSSGAINYALYAGEIPYKPSDLANVGLLIRVPNVIFVNPSLPVNSLQELVALAKSKPGQLNHGSSGAGTSLHMTGELLKLEAGIQMTHIPYRGAGPMLAEIMAGRVEVGVDNLPSAIGHIRDGRLKALAVTTATRSAALPDVPTTAEAGLPGVEATGWFGVQAPAKTPKPIIAKLGAEIDAIVKEPDTWAKLADLGGMKPDLTPDGGTSPEAYEKFVAAEVAKWAEVVRRSGAKVD</sequence>
<feature type="chain" id="PRO_5023030616" evidence="2">
    <location>
        <begin position="46"/>
        <end position="354"/>
    </location>
</feature>
<dbReference type="PANTHER" id="PTHR42928:SF5">
    <property type="entry name" value="BLR1237 PROTEIN"/>
    <property type="match status" value="1"/>
</dbReference>
<dbReference type="InterPro" id="IPR042100">
    <property type="entry name" value="Bug_dom1"/>
</dbReference>
<comment type="caution">
    <text evidence="3">The sequence shown here is derived from an EMBL/GenBank/DDBJ whole genome shotgun (WGS) entry which is preliminary data.</text>
</comment>
<dbReference type="Gene3D" id="3.40.190.10">
    <property type="entry name" value="Periplasmic binding protein-like II"/>
    <property type="match status" value="1"/>
</dbReference>
<keyword evidence="2" id="KW-0732">Signal</keyword>
<evidence type="ECO:0000313" key="3">
    <source>
        <dbReference type="EMBL" id="KAA2214382.1"/>
    </source>
</evidence>
<gene>
    <name evidence="3" type="ORF">F0Q34_01210</name>
</gene>
<evidence type="ECO:0000256" key="2">
    <source>
        <dbReference type="SAM" id="SignalP"/>
    </source>
</evidence>
<dbReference type="PANTHER" id="PTHR42928">
    <property type="entry name" value="TRICARBOXYLATE-BINDING PROTEIN"/>
    <property type="match status" value="1"/>
</dbReference>
<reference evidence="3 4" key="1">
    <citation type="journal article" date="2015" name="Int. J. Syst. Evol. Microbiol.">
        <title>Roseomonas oryzae sp. nov., isolated from paddy rhizosphere soil.</title>
        <authorList>
            <person name="Ramaprasad E.V."/>
            <person name="Sasikala Ch."/>
            <person name="Ramana Ch.V."/>
        </authorList>
    </citation>
    <scope>NUCLEOTIDE SEQUENCE [LARGE SCALE GENOMIC DNA]</scope>
    <source>
        <strain evidence="3 4">KCTC 42542</strain>
    </source>
</reference>
<proteinExistence type="inferred from homology"/>
<dbReference type="Pfam" id="PF03401">
    <property type="entry name" value="TctC"/>
    <property type="match status" value="1"/>
</dbReference>
<feature type="signal peptide" evidence="2">
    <location>
        <begin position="1"/>
        <end position="45"/>
    </location>
</feature>
<dbReference type="CDD" id="cd13578">
    <property type="entry name" value="PBP2_Bug27"/>
    <property type="match status" value="1"/>
</dbReference>
<keyword evidence="4" id="KW-1185">Reference proteome</keyword>
<comment type="similarity">
    <text evidence="1">Belongs to the UPF0065 (bug) family.</text>
</comment>
<dbReference type="InterPro" id="IPR006311">
    <property type="entry name" value="TAT_signal"/>
</dbReference>
<dbReference type="Gene3D" id="3.40.190.150">
    <property type="entry name" value="Bordetella uptake gene, domain 1"/>
    <property type="match status" value="1"/>
</dbReference>
<dbReference type="PIRSF" id="PIRSF017082">
    <property type="entry name" value="YflP"/>
    <property type="match status" value="1"/>
</dbReference>
<protein>
    <submittedName>
        <fullName evidence="3">Tripartite tricarboxylate transporter substrate binding protein</fullName>
    </submittedName>
</protein>
<organism evidence="3 4">
    <name type="scientific">Teichococcus oryzae</name>
    <dbReference type="NCBI Taxonomy" id="1608942"/>
    <lineage>
        <taxon>Bacteria</taxon>
        <taxon>Pseudomonadati</taxon>
        <taxon>Pseudomonadota</taxon>
        <taxon>Alphaproteobacteria</taxon>
        <taxon>Acetobacterales</taxon>
        <taxon>Roseomonadaceae</taxon>
        <taxon>Roseomonas</taxon>
    </lineage>
</organism>
<dbReference type="RefSeq" id="WP_149810319.1">
    <property type="nucleotide sequence ID" value="NZ_VUKA01000001.1"/>
</dbReference>